<protein>
    <submittedName>
        <fullName evidence="1">Uncharacterized protein</fullName>
    </submittedName>
</protein>
<dbReference type="Proteomes" id="UP001064048">
    <property type="component" value="Chromosome 17"/>
</dbReference>
<keyword evidence="2" id="KW-1185">Reference proteome</keyword>
<accession>A0ACC0KM67</accession>
<reference evidence="1 2" key="1">
    <citation type="journal article" date="2022" name="Genome Biol. Evol.">
        <title>The Spruce Budworm Genome: Reconstructing the Evolutionary History of Antifreeze Proteins.</title>
        <authorList>
            <person name="Beliveau C."/>
            <person name="Gagne P."/>
            <person name="Picq S."/>
            <person name="Vernygora O."/>
            <person name="Keeling C.I."/>
            <person name="Pinkney K."/>
            <person name="Doucet D."/>
            <person name="Wen F."/>
            <person name="Johnston J.S."/>
            <person name="Maaroufi H."/>
            <person name="Boyle B."/>
            <person name="Laroche J."/>
            <person name="Dewar K."/>
            <person name="Juretic N."/>
            <person name="Blackburn G."/>
            <person name="Nisole A."/>
            <person name="Brunet B."/>
            <person name="Brandao M."/>
            <person name="Lumley L."/>
            <person name="Duan J."/>
            <person name="Quan G."/>
            <person name="Lucarotti C.J."/>
            <person name="Roe A.D."/>
            <person name="Sperling F.A.H."/>
            <person name="Levesque R.C."/>
            <person name="Cusson M."/>
        </authorList>
    </citation>
    <scope>NUCLEOTIDE SEQUENCE [LARGE SCALE GENOMIC DNA]</scope>
    <source>
        <strain evidence="1">Glfc:IPQL:Cfum</strain>
    </source>
</reference>
<dbReference type="EMBL" id="CM046117">
    <property type="protein sequence ID" value="KAI8437237.1"/>
    <property type="molecule type" value="Genomic_DNA"/>
</dbReference>
<name>A0ACC0KM67_CHOFU</name>
<evidence type="ECO:0000313" key="1">
    <source>
        <dbReference type="EMBL" id="KAI8437237.1"/>
    </source>
</evidence>
<gene>
    <name evidence="1" type="ORF">MSG28_010553</name>
</gene>
<evidence type="ECO:0000313" key="2">
    <source>
        <dbReference type="Proteomes" id="UP001064048"/>
    </source>
</evidence>
<comment type="caution">
    <text evidence="1">The sequence shown here is derived from an EMBL/GenBank/DDBJ whole genome shotgun (WGS) entry which is preliminary data.</text>
</comment>
<sequence>MGQPQTVKGTLTENVSGKQRHVPTQETASCIVQRATCNVQRARLNTQHATGSALYCTSGQRTPRRAERGRGGRARRRETDAGASGEWQSGWGEGEGEGEGGHERPAREQRDRAACEARLNATAPPNGLYCPGTFDSWQCWPATRAGGLARAPCPDFVPGFRSDRLAHKECLGNGSWWSHPTTGHPWSNYTNCVPAEDDVSDIIAVYEAGYGVSLVALVASLGILLYFRSLRCARITVHMNLFASFALNNALWLVWYALVMRAPATLAASPAWCRALNAALQYALLTNYTWMLCEGLYLHTVLVHAFVSERRLLRALLAAGWLLPLPSAVVHAARRALAHEDLCWLDEAGPRAELAVLVCGAVLLNLAFLCNIVRVLCGRAAGGGRGGRGAALGHRAARAARHYLLTPFRPGRDAGWWLLYEYVSALCSSLQGLCVAVLYCFCNGEVLAQLRRRWRVLTFRPRANSTTNTTVSVSSPRLLACCPCCARAPSTDRVRVLQFVRSAAPGGPRTRCDWRRPSRGATRPRGAPRPRRATRTSAGAATAATSASSWWTATRRRRRTRACCSCDPGPARPVVAASRVRDARDAVNTQWEKETLKARDSVAAVYST</sequence>
<proteinExistence type="predicted"/>
<feature type="non-terminal residue" evidence="1">
    <location>
        <position position="608"/>
    </location>
</feature>
<organism evidence="1 2">
    <name type="scientific">Choristoneura fumiferana</name>
    <name type="common">Spruce budworm moth</name>
    <name type="synonym">Archips fumiferana</name>
    <dbReference type="NCBI Taxonomy" id="7141"/>
    <lineage>
        <taxon>Eukaryota</taxon>
        <taxon>Metazoa</taxon>
        <taxon>Ecdysozoa</taxon>
        <taxon>Arthropoda</taxon>
        <taxon>Hexapoda</taxon>
        <taxon>Insecta</taxon>
        <taxon>Pterygota</taxon>
        <taxon>Neoptera</taxon>
        <taxon>Endopterygota</taxon>
        <taxon>Lepidoptera</taxon>
        <taxon>Glossata</taxon>
        <taxon>Ditrysia</taxon>
        <taxon>Tortricoidea</taxon>
        <taxon>Tortricidae</taxon>
        <taxon>Tortricinae</taxon>
        <taxon>Choristoneura</taxon>
    </lineage>
</organism>